<dbReference type="STRING" id="667129.HMPREF0758_4530"/>
<sequence length="154" mass="17412">MLKLTSNQGEHMEITITAALDEQTREAIRQGLMAHNRPFIDTSLRTPLNVFAQDDAGQVIAGLTAVTWGNWLSIDWLWVADSQRGSGIGRQIMHAAEQAAVARGCRYCRLDTFSFQARPFYEKLGYQLQMTLRDYPVEHECYFLTKTIDNSPAA</sequence>
<dbReference type="PROSITE" id="PS51186">
    <property type="entry name" value="GNAT"/>
    <property type="match status" value="1"/>
</dbReference>
<dbReference type="InterPro" id="IPR016181">
    <property type="entry name" value="Acyl_CoA_acyltransferase"/>
</dbReference>
<name>D4E8N0_SEROD</name>
<dbReference type="PANTHER" id="PTHR43877">
    <property type="entry name" value="AMINOALKYLPHOSPHONATE N-ACETYLTRANSFERASE-RELATED-RELATED"/>
    <property type="match status" value="1"/>
</dbReference>
<keyword evidence="1 4" id="KW-0808">Transferase</keyword>
<keyword evidence="5" id="KW-1185">Reference proteome</keyword>
<proteinExistence type="predicted"/>
<dbReference type="HOGENOM" id="CLU_115862_2_0_6"/>
<keyword evidence="2" id="KW-0012">Acyltransferase</keyword>
<organism evidence="4 5">
    <name type="scientific">Serratia odorifera DSM 4582</name>
    <dbReference type="NCBI Taxonomy" id="667129"/>
    <lineage>
        <taxon>Bacteria</taxon>
        <taxon>Pseudomonadati</taxon>
        <taxon>Pseudomonadota</taxon>
        <taxon>Gammaproteobacteria</taxon>
        <taxon>Enterobacterales</taxon>
        <taxon>Yersiniaceae</taxon>
        <taxon>Serratia</taxon>
    </lineage>
</organism>
<evidence type="ECO:0000256" key="1">
    <source>
        <dbReference type="ARBA" id="ARBA00022679"/>
    </source>
</evidence>
<evidence type="ECO:0000313" key="5">
    <source>
        <dbReference type="Proteomes" id="UP000005723"/>
    </source>
</evidence>
<evidence type="ECO:0000259" key="3">
    <source>
        <dbReference type="PROSITE" id="PS51186"/>
    </source>
</evidence>
<dbReference type="InterPro" id="IPR000182">
    <property type="entry name" value="GNAT_dom"/>
</dbReference>
<reference evidence="4 5" key="1">
    <citation type="submission" date="2010-01" db="EMBL/GenBank/DDBJ databases">
        <authorList>
            <person name="Muzny D."/>
            <person name="Qin X."/>
            <person name="Deng J."/>
            <person name="Jiang H."/>
            <person name="Liu Y."/>
            <person name="Qu J."/>
            <person name="Song X.-Z."/>
            <person name="Zhang L."/>
            <person name="Thornton R."/>
            <person name="Coyle M."/>
            <person name="Francisco L."/>
            <person name="Jackson L."/>
            <person name="Javaid M."/>
            <person name="Korchina V."/>
            <person name="Kovar C."/>
            <person name="Mata R."/>
            <person name="Mathew T."/>
            <person name="Ngo R."/>
            <person name="Nguyen L."/>
            <person name="Nguyen N."/>
            <person name="Okwuonu G."/>
            <person name="Ongeri F."/>
            <person name="Pham C."/>
            <person name="Simmons D."/>
            <person name="Wilczek-Boney K."/>
            <person name="Hale W."/>
            <person name="Jakkamsetti A."/>
            <person name="Pham P."/>
            <person name="Ruth R."/>
            <person name="San Lucas F."/>
            <person name="Warren J."/>
            <person name="Zhang J."/>
            <person name="Zhao Z."/>
            <person name="Zhou C."/>
            <person name="Zhu D."/>
            <person name="Lee S."/>
            <person name="Bess C."/>
            <person name="Blankenburg K."/>
            <person name="Forbes L."/>
            <person name="Fu Q."/>
            <person name="Gubbala S."/>
            <person name="Hirani K."/>
            <person name="Jayaseelan J.C."/>
            <person name="Lara F."/>
            <person name="Munidasa M."/>
            <person name="Palculict T."/>
            <person name="Patil S."/>
            <person name="Pu L.-L."/>
            <person name="Saada N."/>
            <person name="Tang L."/>
            <person name="Weissenberger G."/>
            <person name="Zhu Y."/>
            <person name="Hemphill L."/>
            <person name="Shang Y."/>
            <person name="Youmans B."/>
            <person name="Ayvaz T."/>
            <person name="Ross M."/>
            <person name="Santibanez J."/>
            <person name="Aqrawi P."/>
            <person name="Gross S."/>
            <person name="Joshi V."/>
            <person name="Fowler G."/>
            <person name="Nazareth L."/>
            <person name="Reid J."/>
            <person name="Worley K."/>
            <person name="Petrosino J."/>
            <person name="Highlander S."/>
            <person name="Gibbs R."/>
        </authorList>
    </citation>
    <scope>NUCLEOTIDE SEQUENCE [LARGE SCALE GENOMIC DNA]</scope>
    <source>
        <strain evidence="4 5">DSM 4582</strain>
    </source>
</reference>
<evidence type="ECO:0000256" key="2">
    <source>
        <dbReference type="ARBA" id="ARBA00023315"/>
    </source>
</evidence>
<feature type="domain" description="N-acetyltransferase" evidence="3">
    <location>
        <begin position="1"/>
        <end position="149"/>
    </location>
</feature>
<dbReference type="GO" id="GO:0016747">
    <property type="term" value="F:acyltransferase activity, transferring groups other than amino-acyl groups"/>
    <property type="evidence" value="ECO:0007669"/>
    <property type="project" value="InterPro"/>
</dbReference>
<dbReference type="Gene3D" id="3.40.630.30">
    <property type="match status" value="1"/>
</dbReference>
<dbReference type="AlphaFoldDB" id="D4E8N0"/>
<dbReference type="Proteomes" id="UP000005723">
    <property type="component" value="Unassembled WGS sequence"/>
</dbReference>
<evidence type="ECO:0000313" key="4">
    <source>
        <dbReference type="EMBL" id="EFE93646.1"/>
    </source>
</evidence>
<dbReference type="PANTHER" id="PTHR43877:SF2">
    <property type="entry name" value="AMINOALKYLPHOSPHONATE N-ACETYLTRANSFERASE-RELATED"/>
    <property type="match status" value="1"/>
</dbReference>
<gene>
    <name evidence="4" type="primary">bls</name>
    <name evidence="4" type="ORF">HMPREF0758_4530</name>
</gene>
<comment type="caution">
    <text evidence="4">The sequence shown here is derived from an EMBL/GenBank/DDBJ whole genome shotgun (WGS) entry which is preliminary data.</text>
</comment>
<dbReference type="InterPro" id="IPR050832">
    <property type="entry name" value="Bact_Acetyltransf"/>
</dbReference>
<dbReference type="CDD" id="cd04301">
    <property type="entry name" value="NAT_SF"/>
    <property type="match status" value="1"/>
</dbReference>
<dbReference type="EMBL" id="ADBY01000058">
    <property type="protein sequence ID" value="EFE93646.1"/>
    <property type="molecule type" value="Genomic_DNA"/>
</dbReference>
<dbReference type="SUPFAM" id="SSF55729">
    <property type="entry name" value="Acyl-CoA N-acyltransferases (Nat)"/>
    <property type="match status" value="1"/>
</dbReference>
<protein>
    <submittedName>
        <fullName evidence="4">Acetyltransferase, GNAT family</fullName>
    </submittedName>
</protein>
<accession>D4E8N0</accession>
<dbReference type="Pfam" id="PF13508">
    <property type="entry name" value="Acetyltransf_7"/>
    <property type="match status" value="1"/>
</dbReference>